<comment type="caution">
    <text evidence="2">The sequence shown here is derived from an EMBL/GenBank/DDBJ whole genome shotgun (WGS) entry which is preliminary data.</text>
</comment>
<protein>
    <submittedName>
        <fullName evidence="2">Uncharacterized protein</fullName>
    </submittedName>
</protein>
<proteinExistence type="predicted"/>
<dbReference type="RefSeq" id="WP_107137238.1">
    <property type="nucleotide sequence ID" value="NZ_PYSV01000004.1"/>
</dbReference>
<feature type="chain" id="PRO_5015592095" evidence="1">
    <location>
        <begin position="26"/>
        <end position="159"/>
    </location>
</feature>
<dbReference type="Proteomes" id="UP000240317">
    <property type="component" value="Unassembled WGS sequence"/>
</dbReference>
<sequence>MTRLRTSVLLAGALLVAAPAQQAQATVAEKAKFVFHLGAAYYAFNTWVWKPYRQYKFQVGAPGQRANIVKAGLALGFAAYQVNAAIKMTRNTQDPFLQKIGSLLPGFGKSLGVVGSDLQRGRFNEAGIHDLNRRMNTLLNTAQDQGQPIRPVAVPIPGL</sequence>
<evidence type="ECO:0000313" key="2">
    <source>
        <dbReference type="EMBL" id="PTA68819.1"/>
    </source>
</evidence>
<reference evidence="2 3" key="1">
    <citation type="submission" date="2018-03" db="EMBL/GenBank/DDBJ databases">
        <title>Draft genome of Deinococcus sp. OD32.</title>
        <authorList>
            <person name="Wang X.-P."/>
            <person name="Du Z.-J."/>
        </authorList>
    </citation>
    <scope>NUCLEOTIDE SEQUENCE [LARGE SCALE GENOMIC DNA]</scope>
    <source>
        <strain evidence="2 3">OD32</strain>
    </source>
</reference>
<evidence type="ECO:0000313" key="3">
    <source>
        <dbReference type="Proteomes" id="UP000240317"/>
    </source>
</evidence>
<keyword evidence="1" id="KW-0732">Signal</keyword>
<name>A0A2T3WA90_9DEIO</name>
<evidence type="ECO:0000256" key="1">
    <source>
        <dbReference type="SAM" id="SignalP"/>
    </source>
</evidence>
<gene>
    <name evidence="2" type="ORF">C8263_06180</name>
</gene>
<dbReference type="OrthoDB" id="69889at2"/>
<keyword evidence="3" id="KW-1185">Reference proteome</keyword>
<feature type="signal peptide" evidence="1">
    <location>
        <begin position="1"/>
        <end position="25"/>
    </location>
</feature>
<dbReference type="EMBL" id="PYSV01000004">
    <property type="protein sequence ID" value="PTA68819.1"/>
    <property type="molecule type" value="Genomic_DNA"/>
</dbReference>
<accession>A0A2T3WA90</accession>
<organism evidence="2 3">
    <name type="scientific">Deinococcus arcticus</name>
    <dbReference type="NCBI Taxonomy" id="2136176"/>
    <lineage>
        <taxon>Bacteria</taxon>
        <taxon>Thermotogati</taxon>
        <taxon>Deinococcota</taxon>
        <taxon>Deinococci</taxon>
        <taxon>Deinococcales</taxon>
        <taxon>Deinococcaceae</taxon>
        <taxon>Deinococcus</taxon>
    </lineage>
</organism>
<dbReference type="AlphaFoldDB" id="A0A2T3WA90"/>